<organism evidence="1 2">
    <name type="scientific">Trichomalopsis sarcophagae</name>
    <dbReference type="NCBI Taxonomy" id="543379"/>
    <lineage>
        <taxon>Eukaryota</taxon>
        <taxon>Metazoa</taxon>
        <taxon>Ecdysozoa</taxon>
        <taxon>Arthropoda</taxon>
        <taxon>Hexapoda</taxon>
        <taxon>Insecta</taxon>
        <taxon>Pterygota</taxon>
        <taxon>Neoptera</taxon>
        <taxon>Endopterygota</taxon>
        <taxon>Hymenoptera</taxon>
        <taxon>Apocrita</taxon>
        <taxon>Proctotrupomorpha</taxon>
        <taxon>Chalcidoidea</taxon>
        <taxon>Pteromalidae</taxon>
        <taxon>Pteromalinae</taxon>
        <taxon>Trichomalopsis</taxon>
    </lineage>
</organism>
<evidence type="ECO:0000313" key="2">
    <source>
        <dbReference type="Proteomes" id="UP000215335"/>
    </source>
</evidence>
<proteinExistence type="predicted"/>
<sequence length="184" mass="20907">MKDAKRSLKKKIRKNKRRCLKELQDEVEQYPWGRPYRIVMKKIKGNYVPPPKCPSIHLVVSTLFPRKLEKPSVIERGLNKEANPPITIENLLAACRMVGNNKAPRPDGIPNIALLCMLDTSGKILERIICVRMANRDGLELASHKTEVILISNRKKIEEITLTFDGREIVSQPTIKYLGITIAA</sequence>
<keyword evidence="2" id="KW-1185">Reference proteome</keyword>
<accession>A0A232FIY7</accession>
<protein>
    <recommendedName>
        <fullName evidence="3">Reverse transcriptase domain-containing protein</fullName>
    </recommendedName>
</protein>
<dbReference type="STRING" id="543379.A0A232FIY7"/>
<dbReference type="AlphaFoldDB" id="A0A232FIY7"/>
<evidence type="ECO:0000313" key="1">
    <source>
        <dbReference type="EMBL" id="OXU30267.1"/>
    </source>
</evidence>
<reference evidence="1 2" key="1">
    <citation type="journal article" date="2017" name="Curr. Biol.">
        <title>The Evolution of Venom by Co-option of Single-Copy Genes.</title>
        <authorList>
            <person name="Martinson E.O."/>
            <person name="Mrinalini"/>
            <person name="Kelkar Y.D."/>
            <person name="Chang C.H."/>
            <person name="Werren J.H."/>
        </authorList>
    </citation>
    <scope>NUCLEOTIDE SEQUENCE [LARGE SCALE GENOMIC DNA]</scope>
    <source>
        <strain evidence="1 2">Alberta</strain>
        <tissue evidence="1">Whole body</tissue>
    </source>
</reference>
<evidence type="ECO:0008006" key="3">
    <source>
        <dbReference type="Google" id="ProtNLM"/>
    </source>
</evidence>
<dbReference type="EMBL" id="NNAY01000177">
    <property type="protein sequence ID" value="OXU30267.1"/>
    <property type="molecule type" value="Genomic_DNA"/>
</dbReference>
<name>A0A232FIY7_9HYME</name>
<dbReference type="Proteomes" id="UP000215335">
    <property type="component" value="Unassembled WGS sequence"/>
</dbReference>
<comment type="caution">
    <text evidence="1">The sequence shown here is derived from an EMBL/GenBank/DDBJ whole genome shotgun (WGS) entry which is preliminary data.</text>
</comment>
<gene>
    <name evidence="1" type="ORF">TSAR_003402</name>
</gene>
<dbReference type="OrthoDB" id="7700944at2759"/>